<feature type="transmembrane region" description="Helical" evidence="19">
    <location>
        <begin position="165"/>
        <end position="187"/>
    </location>
</feature>
<comment type="pathway">
    <text evidence="3 18">Phospholipid metabolism; CDP-diacylglycerol biosynthesis; CDP-diacylglycerol from sn-glycerol 3-phosphate: step 3/3.</text>
</comment>
<evidence type="ECO:0000256" key="10">
    <source>
        <dbReference type="ARBA" id="ARBA00022679"/>
    </source>
</evidence>
<gene>
    <name evidence="20" type="primary">cdsA</name>
    <name evidence="20" type="ORF">CLOTH_04080</name>
</gene>
<comment type="pathway">
    <text evidence="4">Lipid metabolism.</text>
</comment>
<evidence type="ECO:0000256" key="13">
    <source>
        <dbReference type="ARBA" id="ARBA00022989"/>
    </source>
</evidence>
<keyword evidence="13 19" id="KW-1133">Transmembrane helix</keyword>
<keyword evidence="12 18" id="KW-0548">Nucleotidyltransferase</keyword>
<evidence type="ECO:0000313" key="21">
    <source>
        <dbReference type="Proteomes" id="UP000190140"/>
    </source>
</evidence>
<evidence type="ECO:0000256" key="4">
    <source>
        <dbReference type="ARBA" id="ARBA00005189"/>
    </source>
</evidence>
<dbReference type="PANTHER" id="PTHR46382">
    <property type="entry name" value="PHOSPHATIDATE CYTIDYLYLTRANSFERASE"/>
    <property type="match status" value="1"/>
</dbReference>
<feature type="transmembrane region" description="Helical" evidence="19">
    <location>
        <begin position="235"/>
        <end position="257"/>
    </location>
</feature>
<dbReference type="AlphaFoldDB" id="A0A1V4IBX2"/>
<feature type="transmembrane region" description="Helical" evidence="19">
    <location>
        <begin position="132"/>
        <end position="153"/>
    </location>
</feature>
<dbReference type="UniPathway" id="UPA00557">
    <property type="reaction ID" value="UER00614"/>
</dbReference>
<comment type="caution">
    <text evidence="20">The sequence shown here is derived from an EMBL/GenBank/DDBJ whole genome shotgun (WGS) entry which is preliminary data.</text>
</comment>
<evidence type="ECO:0000256" key="16">
    <source>
        <dbReference type="ARBA" id="ARBA00023209"/>
    </source>
</evidence>
<comment type="similarity">
    <text evidence="5 18">Belongs to the CDS family.</text>
</comment>
<evidence type="ECO:0000256" key="2">
    <source>
        <dbReference type="ARBA" id="ARBA00004651"/>
    </source>
</evidence>
<accession>A0A1V4IBX2</accession>
<keyword evidence="17" id="KW-1208">Phospholipid metabolism</keyword>
<evidence type="ECO:0000256" key="15">
    <source>
        <dbReference type="ARBA" id="ARBA00023136"/>
    </source>
</evidence>
<dbReference type="GO" id="GO:0005886">
    <property type="term" value="C:plasma membrane"/>
    <property type="evidence" value="ECO:0007669"/>
    <property type="project" value="UniProtKB-SubCell"/>
</dbReference>
<evidence type="ECO:0000256" key="7">
    <source>
        <dbReference type="ARBA" id="ARBA00019373"/>
    </source>
</evidence>
<dbReference type="GO" id="GO:0016024">
    <property type="term" value="P:CDP-diacylglycerol biosynthetic process"/>
    <property type="evidence" value="ECO:0007669"/>
    <property type="project" value="UniProtKB-UniPathway"/>
</dbReference>
<evidence type="ECO:0000256" key="17">
    <source>
        <dbReference type="ARBA" id="ARBA00023264"/>
    </source>
</evidence>
<dbReference type="EMBL" id="MZGW01000001">
    <property type="protein sequence ID" value="OPJ57125.1"/>
    <property type="molecule type" value="Genomic_DNA"/>
</dbReference>
<evidence type="ECO:0000256" key="11">
    <source>
        <dbReference type="ARBA" id="ARBA00022692"/>
    </source>
</evidence>
<dbReference type="PANTHER" id="PTHR46382:SF1">
    <property type="entry name" value="PHOSPHATIDATE CYTIDYLYLTRANSFERASE"/>
    <property type="match status" value="1"/>
</dbReference>
<evidence type="ECO:0000256" key="14">
    <source>
        <dbReference type="ARBA" id="ARBA00023098"/>
    </source>
</evidence>
<sequence>MFIRILSSVILLPLLFYILINGGVPLYLGVFIVSIIALKEFYSAFRLKEINPINILGYITSTVFFLFFVFRIDINYVYSMITVLFFCSSILLIWKKYTIIDMGVTFLGIIYIPYFLSHIVFIKEFIGHNFIWVVFIIAWMTDTFAYFSGYFFGKHKLIPQVSPKKTIEGSIGGIVGSILSCIVFAYIVDVSILHITIIGFLGSILAQLGDLFASSIKRFIKIKDYGKLIPGHGGILDRFDSILFTAPFVYYYVLIFMK</sequence>
<keyword evidence="16" id="KW-0594">Phospholipid biosynthesis</keyword>
<evidence type="ECO:0000256" key="12">
    <source>
        <dbReference type="ARBA" id="ARBA00022695"/>
    </source>
</evidence>
<evidence type="ECO:0000256" key="8">
    <source>
        <dbReference type="ARBA" id="ARBA00022475"/>
    </source>
</evidence>
<comment type="subcellular location">
    <subcellularLocation>
        <location evidence="2">Cell membrane</location>
        <topology evidence="2">Multi-pass membrane protein</topology>
    </subcellularLocation>
</comment>
<keyword evidence="21" id="KW-1185">Reference proteome</keyword>
<name>A0A1V4IBX2_9FIRM</name>
<evidence type="ECO:0000256" key="6">
    <source>
        <dbReference type="ARBA" id="ARBA00012487"/>
    </source>
</evidence>
<dbReference type="InterPro" id="IPR000374">
    <property type="entry name" value="PC_trans"/>
</dbReference>
<evidence type="ECO:0000313" key="20">
    <source>
        <dbReference type="EMBL" id="OPJ57125.1"/>
    </source>
</evidence>
<evidence type="ECO:0000256" key="18">
    <source>
        <dbReference type="RuleBase" id="RU003938"/>
    </source>
</evidence>
<keyword evidence="14" id="KW-0443">Lipid metabolism</keyword>
<dbReference type="GO" id="GO:0004605">
    <property type="term" value="F:phosphatidate cytidylyltransferase activity"/>
    <property type="evidence" value="ECO:0007669"/>
    <property type="project" value="UniProtKB-EC"/>
</dbReference>
<keyword evidence="10 18" id="KW-0808">Transferase</keyword>
<evidence type="ECO:0000256" key="9">
    <source>
        <dbReference type="ARBA" id="ARBA00022516"/>
    </source>
</evidence>
<comment type="catalytic activity">
    <reaction evidence="1 18">
        <text>a 1,2-diacyl-sn-glycero-3-phosphate + CTP + H(+) = a CDP-1,2-diacyl-sn-glycerol + diphosphate</text>
        <dbReference type="Rhea" id="RHEA:16229"/>
        <dbReference type="ChEBI" id="CHEBI:15378"/>
        <dbReference type="ChEBI" id="CHEBI:33019"/>
        <dbReference type="ChEBI" id="CHEBI:37563"/>
        <dbReference type="ChEBI" id="CHEBI:58332"/>
        <dbReference type="ChEBI" id="CHEBI:58608"/>
        <dbReference type="EC" id="2.7.7.41"/>
    </reaction>
</comment>
<dbReference type="EC" id="2.7.7.41" evidence="6 18"/>
<feature type="transmembrane region" description="Helical" evidence="19">
    <location>
        <begin position="50"/>
        <end position="70"/>
    </location>
</feature>
<proteinExistence type="inferred from homology"/>
<keyword evidence="15 19" id="KW-0472">Membrane</keyword>
<dbReference type="RefSeq" id="WP_331721959.1">
    <property type="nucleotide sequence ID" value="NZ_MZGW01000001.1"/>
</dbReference>
<organism evidence="20 21">
    <name type="scientific">Alkalithermobacter paradoxus</name>
    <dbReference type="NCBI Taxonomy" id="29349"/>
    <lineage>
        <taxon>Bacteria</taxon>
        <taxon>Bacillati</taxon>
        <taxon>Bacillota</taxon>
        <taxon>Clostridia</taxon>
        <taxon>Peptostreptococcales</taxon>
        <taxon>Tepidibacteraceae</taxon>
        <taxon>Alkalithermobacter</taxon>
    </lineage>
</organism>
<feature type="transmembrane region" description="Helical" evidence="19">
    <location>
        <begin position="106"/>
        <end position="126"/>
    </location>
</feature>
<keyword evidence="11 18" id="KW-0812">Transmembrane</keyword>
<evidence type="ECO:0000256" key="19">
    <source>
        <dbReference type="SAM" id="Phobius"/>
    </source>
</evidence>
<keyword evidence="8" id="KW-1003">Cell membrane</keyword>
<dbReference type="Pfam" id="PF01148">
    <property type="entry name" value="CTP_transf_1"/>
    <property type="match status" value="1"/>
</dbReference>
<feature type="transmembrane region" description="Helical" evidence="19">
    <location>
        <begin position="76"/>
        <end position="94"/>
    </location>
</feature>
<feature type="transmembrane region" description="Helical" evidence="19">
    <location>
        <begin position="193"/>
        <end position="214"/>
    </location>
</feature>
<evidence type="ECO:0000256" key="3">
    <source>
        <dbReference type="ARBA" id="ARBA00005119"/>
    </source>
</evidence>
<protein>
    <recommendedName>
        <fullName evidence="7 18">Phosphatidate cytidylyltransferase</fullName>
        <ecNumber evidence="6 18">2.7.7.41</ecNumber>
    </recommendedName>
</protein>
<reference evidence="20 21" key="1">
    <citation type="submission" date="2017-03" db="EMBL/GenBank/DDBJ databases">
        <title>Genome sequence of Clostridium thermoalcaliphilum DSM 7309.</title>
        <authorList>
            <person name="Poehlein A."/>
            <person name="Daniel R."/>
        </authorList>
    </citation>
    <scope>NUCLEOTIDE SEQUENCE [LARGE SCALE GENOMIC DNA]</scope>
    <source>
        <strain evidence="20 21">DSM 7309</strain>
    </source>
</reference>
<dbReference type="Proteomes" id="UP000190140">
    <property type="component" value="Unassembled WGS sequence"/>
</dbReference>
<feature type="transmembrane region" description="Helical" evidence="19">
    <location>
        <begin position="14"/>
        <end position="38"/>
    </location>
</feature>
<dbReference type="STRING" id="29349.CLOTH_04080"/>
<evidence type="ECO:0000256" key="5">
    <source>
        <dbReference type="ARBA" id="ARBA00010185"/>
    </source>
</evidence>
<keyword evidence="9" id="KW-0444">Lipid biosynthesis</keyword>
<evidence type="ECO:0000256" key="1">
    <source>
        <dbReference type="ARBA" id="ARBA00001698"/>
    </source>
</evidence>
<dbReference type="PROSITE" id="PS01315">
    <property type="entry name" value="CDS"/>
    <property type="match status" value="1"/>
</dbReference>